<feature type="compositionally biased region" description="Basic residues" evidence="3">
    <location>
        <begin position="1"/>
        <end position="10"/>
    </location>
</feature>
<feature type="transmembrane region" description="Helical" evidence="4">
    <location>
        <begin position="100"/>
        <end position="122"/>
    </location>
</feature>
<keyword evidence="4" id="KW-1133">Transmembrane helix</keyword>
<dbReference type="Proteomes" id="UP000228976">
    <property type="component" value="Unassembled WGS sequence"/>
</dbReference>
<keyword evidence="4" id="KW-0472">Membrane</keyword>
<evidence type="ECO:0000313" key="6">
    <source>
        <dbReference type="Proteomes" id="UP000228976"/>
    </source>
</evidence>
<dbReference type="EMBL" id="MWWU01000002">
    <property type="protein sequence ID" value="OZG56095.1"/>
    <property type="molecule type" value="Genomic_DNA"/>
</dbReference>
<dbReference type="InterPro" id="IPR010273">
    <property type="entry name" value="DUF881"/>
</dbReference>
<dbReference type="Gene3D" id="3.30.70.1880">
    <property type="entry name" value="Protein of unknown function DUF881"/>
    <property type="match status" value="1"/>
</dbReference>
<sequence length="324" mass="34947">MSRHSRKHAVKANNKATAGVKKPAAITGELPRFVPENGPEERPGHRIVAASSAHLAEGSASSASGAQAETPGRNRARVKARRQVQRTDNLEPNGHKKTTALSIFTQIIVLILCILLGVGYMGQQRNVQSSYSSLSESELVRLLDETNQKIDQLTSQKNQLSSQLESIRNAVDKQAELKQMEENNQKTAGVIAGTLPAQGPGVRIRISEAEGKTIPASALFSLIEELRNAGAEAIQINTVRVVTSTYFSDSASGVLSDGTLLQAPYTVLAIGDSNALRNAIEISGGIGSTLRVQYKATVSVDEKETLKITHIRKPRTFQYARTVE</sequence>
<keyword evidence="2" id="KW-0175">Coiled coil</keyword>
<organism evidence="5 6">
    <name type="scientific">Aeriscardovia aeriphila</name>
    <dbReference type="NCBI Taxonomy" id="218139"/>
    <lineage>
        <taxon>Bacteria</taxon>
        <taxon>Bacillati</taxon>
        <taxon>Actinomycetota</taxon>
        <taxon>Actinomycetes</taxon>
        <taxon>Bifidobacteriales</taxon>
        <taxon>Bifidobacteriaceae</taxon>
        <taxon>Aeriscardovia</taxon>
    </lineage>
</organism>
<feature type="compositionally biased region" description="Basic residues" evidence="3">
    <location>
        <begin position="74"/>
        <end position="84"/>
    </location>
</feature>
<evidence type="ECO:0000256" key="1">
    <source>
        <dbReference type="ARBA" id="ARBA00009108"/>
    </source>
</evidence>
<evidence type="ECO:0000256" key="3">
    <source>
        <dbReference type="SAM" id="MobiDB-lite"/>
    </source>
</evidence>
<proteinExistence type="inferred from homology"/>
<dbReference type="RefSeq" id="WP_094689660.1">
    <property type="nucleotide sequence ID" value="NZ_JACBYZ010000001.1"/>
</dbReference>
<comment type="similarity">
    <text evidence="1">Belongs to the UPF0749 family.</text>
</comment>
<accession>A0A261FAM5</accession>
<evidence type="ECO:0000256" key="2">
    <source>
        <dbReference type="SAM" id="Coils"/>
    </source>
</evidence>
<feature type="region of interest" description="Disordered" evidence="3">
    <location>
        <begin position="1"/>
        <end position="95"/>
    </location>
</feature>
<dbReference type="OrthoDB" id="3211287at2"/>
<feature type="coiled-coil region" evidence="2">
    <location>
        <begin position="136"/>
        <end position="177"/>
    </location>
</feature>
<protein>
    <submittedName>
        <fullName evidence="5">DUF881 domain</fullName>
    </submittedName>
</protein>
<dbReference type="Pfam" id="PF05949">
    <property type="entry name" value="DUF881"/>
    <property type="match status" value="1"/>
</dbReference>
<feature type="compositionally biased region" description="Low complexity" evidence="3">
    <location>
        <begin position="49"/>
        <end position="68"/>
    </location>
</feature>
<comment type="caution">
    <text evidence="5">The sequence shown here is derived from an EMBL/GenBank/DDBJ whole genome shotgun (WGS) entry which is preliminary data.</text>
</comment>
<evidence type="ECO:0000313" key="5">
    <source>
        <dbReference type="EMBL" id="OZG56095.1"/>
    </source>
</evidence>
<evidence type="ECO:0000256" key="4">
    <source>
        <dbReference type="SAM" id="Phobius"/>
    </source>
</evidence>
<dbReference type="PANTHER" id="PTHR37313:SF2">
    <property type="entry name" value="UPF0749 PROTEIN YLXX"/>
    <property type="match status" value="1"/>
</dbReference>
<keyword evidence="6" id="KW-1185">Reference proteome</keyword>
<reference evidence="5 6" key="1">
    <citation type="journal article" date="2017" name="BMC Genomics">
        <title>Comparative genomic and phylogenomic analyses of the Bifidobacteriaceae family.</title>
        <authorList>
            <person name="Lugli G.A."/>
            <person name="Milani C."/>
            <person name="Turroni F."/>
            <person name="Duranti S."/>
            <person name="Mancabelli L."/>
            <person name="Mangifesta M."/>
            <person name="Ferrario C."/>
            <person name="Modesto M."/>
            <person name="Mattarelli P."/>
            <person name="Jiri K."/>
            <person name="van Sinderen D."/>
            <person name="Ventura M."/>
        </authorList>
    </citation>
    <scope>NUCLEOTIDE SEQUENCE [LARGE SCALE GENOMIC DNA]</scope>
    <source>
        <strain evidence="5 6">LMG 21773</strain>
    </source>
</reference>
<keyword evidence="4" id="KW-0812">Transmembrane</keyword>
<name>A0A261FAM5_9BIFI</name>
<dbReference type="AlphaFoldDB" id="A0A261FAM5"/>
<gene>
    <name evidence="5" type="ORF">AEAE_0583</name>
</gene>
<dbReference type="PANTHER" id="PTHR37313">
    <property type="entry name" value="UPF0749 PROTEIN RV1825"/>
    <property type="match status" value="1"/>
</dbReference>
<dbReference type="GO" id="GO:0005886">
    <property type="term" value="C:plasma membrane"/>
    <property type="evidence" value="ECO:0007669"/>
    <property type="project" value="TreeGrafter"/>
</dbReference>